<accession>A0A450X5E0</accession>
<dbReference type="EMBL" id="CAADEZ010000467">
    <property type="protein sequence ID" value="VFJ68216.1"/>
    <property type="molecule type" value="Genomic_DNA"/>
</dbReference>
<name>A0A450X5E0_9GAMM</name>
<organism evidence="3">
    <name type="scientific">Candidatus Kentrum sp. FM</name>
    <dbReference type="NCBI Taxonomy" id="2126340"/>
    <lineage>
        <taxon>Bacteria</taxon>
        <taxon>Pseudomonadati</taxon>
        <taxon>Pseudomonadota</taxon>
        <taxon>Gammaproteobacteria</taxon>
        <taxon>Candidatus Kentrum</taxon>
    </lineage>
</organism>
<evidence type="ECO:0000313" key="1">
    <source>
        <dbReference type="EMBL" id="VFJ68216.1"/>
    </source>
</evidence>
<dbReference type="EMBL" id="CAADFA010001006">
    <property type="protein sequence ID" value="VFJ77604.1"/>
    <property type="molecule type" value="Genomic_DNA"/>
</dbReference>
<proteinExistence type="predicted"/>
<sequence>MLPIRLVVSAPFSLDRGRDGFSPPLPLPGRHFRAVRIIFFVLCARLCDNGFYPVPTGVETGNRRFFPSRCGLRPFYSGFFVDCWPDFTDFKPESANCLPDFTDFERESANCWPYFIDFRREYDNFWPAFVDFRRESVDFWSAFIDFRREIDE</sequence>
<gene>
    <name evidence="1" type="ORF">BECKFM1743A_GA0114220_104676</name>
    <name evidence="3" type="ORF">BECKFM1743B_GA0114221_110012</name>
    <name evidence="2" type="ORF">BECKFM1743C_GA0114222_110061</name>
</gene>
<evidence type="ECO:0000313" key="2">
    <source>
        <dbReference type="EMBL" id="VFJ77604.1"/>
    </source>
</evidence>
<evidence type="ECO:0000313" key="3">
    <source>
        <dbReference type="EMBL" id="VFK24542.1"/>
    </source>
</evidence>
<dbReference type="EMBL" id="CAADFL010001001">
    <property type="protein sequence ID" value="VFK24542.1"/>
    <property type="molecule type" value="Genomic_DNA"/>
</dbReference>
<protein>
    <submittedName>
        <fullName evidence="3">Uncharacterized protein</fullName>
    </submittedName>
</protein>
<reference evidence="3" key="1">
    <citation type="submission" date="2019-02" db="EMBL/GenBank/DDBJ databases">
        <authorList>
            <person name="Gruber-Vodicka R. H."/>
            <person name="Seah K. B. B."/>
        </authorList>
    </citation>
    <scope>NUCLEOTIDE SEQUENCE</scope>
    <source>
        <strain evidence="1">BECK_BZ163</strain>
        <strain evidence="3">BECK_BZ164</strain>
        <strain evidence="2">BECK_BZ165</strain>
    </source>
</reference>
<dbReference type="AlphaFoldDB" id="A0A450X5E0"/>